<dbReference type="Proteomes" id="UP001157126">
    <property type="component" value="Unassembled WGS sequence"/>
</dbReference>
<dbReference type="Gene3D" id="3.40.50.2300">
    <property type="match status" value="1"/>
</dbReference>
<gene>
    <name evidence="4" type="ORF">GCM10025883_18690</name>
</gene>
<feature type="region of interest" description="Disordered" evidence="2">
    <location>
        <begin position="1"/>
        <end position="22"/>
    </location>
</feature>
<dbReference type="PROSITE" id="PS50110">
    <property type="entry name" value="RESPONSE_REGULATORY"/>
    <property type="match status" value="1"/>
</dbReference>
<reference evidence="5" key="1">
    <citation type="journal article" date="2019" name="Int. J. Syst. Evol. Microbiol.">
        <title>The Global Catalogue of Microorganisms (GCM) 10K type strain sequencing project: providing services to taxonomists for standard genome sequencing and annotation.</title>
        <authorList>
            <consortium name="The Broad Institute Genomics Platform"/>
            <consortium name="The Broad Institute Genome Sequencing Center for Infectious Disease"/>
            <person name="Wu L."/>
            <person name="Ma J."/>
        </authorList>
    </citation>
    <scope>NUCLEOTIDE SEQUENCE [LARGE SCALE GENOMIC DNA]</scope>
    <source>
        <strain evidence="5">NBRC 113072</strain>
    </source>
</reference>
<evidence type="ECO:0000256" key="1">
    <source>
        <dbReference type="PROSITE-ProRule" id="PRU00169"/>
    </source>
</evidence>
<dbReference type="RefSeq" id="WP_284303634.1">
    <property type="nucleotide sequence ID" value="NZ_BSUO01000001.1"/>
</dbReference>
<dbReference type="SUPFAM" id="SSF52172">
    <property type="entry name" value="CheY-like"/>
    <property type="match status" value="1"/>
</dbReference>
<feature type="domain" description="Response regulatory" evidence="3">
    <location>
        <begin position="28"/>
        <end position="147"/>
    </location>
</feature>
<feature type="modified residue" description="4-aspartylphosphate" evidence="1">
    <location>
        <position position="83"/>
    </location>
</feature>
<comment type="caution">
    <text evidence="4">The sequence shown here is derived from an EMBL/GenBank/DDBJ whole genome shotgun (WGS) entry which is preliminary data.</text>
</comment>
<evidence type="ECO:0000313" key="4">
    <source>
        <dbReference type="EMBL" id="GMA39824.1"/>
    </source>
</evidence>
<organism evidence="4 5">
    <name type="scientific">Mobilicoccus caccae</name>
    <dbReference type="NCBI Taxonomy" id="1859295"/>
    <lineage>
        <taxon>Bacteria</taxon>
        <taxon>Bacillati</taxon>
        <taxon>Actinomycetota</taxon>
        <taxon>Actinomycetes</taxon>
        <taxon>Micrococcales</taxon>
        <taxon>Dermatophilaceae</taxon>
        <taxon>Mobilicoccus</taxon>
    </lineage>
</organism>
<accession>A0ABQ6ISX2</accession>
<evidence type="ECO:0000256" key="2">
    <source>
        <dbReference type="SAM" id="MobiDB-lite"/>
    </source>
</evidence>
<dbReference type="InterPro" id="IPR011006">
    <property type="entry name" value="CheY-like_superfamily"/>
</dbReference>
<proteinExistence type="predicted"/>
<keyword evidence="1" id="KW-0597">Phosphoprotein</keyword>
<keyword evidence="5" id="KW-1185">Reference proteome</keyword>
<evidence type="ECO:0000259" key="3">
    <source>
        <dbReference type="PROSITE" id="PS50110"/>
    </source>
</evidence>
<evidence type="ECO:0000313" key="5">
    <source>
        <dbReference type="Proteomes" id="UP001157126"/>
    </source>
</evidence>
<dbReference type="InterPro" id="IPR001789">
    <property type="entry name" value="Sig_transdc_resp-reg_receiver"/>
</dbReference>
<feature type="compositionally biased region" description="Polar residues" evidence="2">
    <location>
        <begin position="1"/>
        <end position="16"/>
    </location>
</feature>
<name>A0ABQ6ISX2_9MICO</name>
<protein>
    <recommendedName>
        <fullName evidence="3">Response regulatory domain-containing protein</fullName>
    </recommendedName>
</protein>
<sequence>MTGPSSSETVTEPTENPSRRGGDVHSVRVLLFSDDRTTRDAVRLAVGRRPARDVEITSWLECATAPAVSEAVKERRVDLLVLDGEAAPLGGLGLCRQLKHEIYDCPPVIVLTGRPQDAWLASWSYADHAVPQPIDALTMAEAIAEVARSIGTGTDADADDA</sequence>
<dbReference type="EMBL" id="BSUO01000001">
    <property type="protein sequence ID" value="GMA39824.1"/>
    <property type="molecule type" value="Genomic_DNA"/>
</dbReference>